<accession>A0A6C0ISF0</accession>
<evidence type="ECO:0000313" key="1">
    <source>
        <dbReference type="EMBL" id="QHT96164.1"/>
    </source>
</evidence>
<organism evidence="1">
    <name type="scientific">viral metagenome</name>
    <dbReference type="NCBI Taxonomy" id="1070528"/>
    <lineage>
        <taxon>unclassified sequences</taxon>
        <taxon>metagenomes</taxon>
        <taxon>organismal metagenomes</taxon>
    </lineage>
</organism>
<name>A0A6C0ISF0_9ZZZZ</name>
<dbReference type="EMBL" id="MN740254">
    <property type="protein sequence ID" value="QHT96164.1"/>
    <property type="molecule type" value="Genomic_DNA"/>
</dbReference>
<reference evidence="1" key="1">
    <citation type="journal article" date="2020" name="Nature">
        <title>Giant virus diversity and host interactions through global metagenomics.</title>
        <authorList>
            <person name="Schulz F."/>
            <person name="Roux S."/>
            <person name="Paez-Espino D."/>
            <person name="Jungbluth S."/>
            <person name="Walsh D.A."/>
            <person name="Denef V.J."/>
            <person name="McMahon K.D."/>
            <person name="Konstantinidis K.T."/>
            <person name="Eloe-Fadrosh E.A."/>
            <person name="Kyrpides N.C."/>
            <person name="Woyke T."/>
        </authorList>
    </citation>
    <scope>NUCLEOTIDE SEQUENCE</scope>
    <source>
        <strain evidence="1">GVMAG-M-3300024302-11</strain>
    </source>
</reference>
<sequence length="259" mass="30123">MDYYSKYLKYKNKYISLRNNINKGGASFPNEDPAFRHAIEESMKSTEEDDIVRQVLKETRDTNFMERVGKATILVIGASIDHQEDIDRWSQIDPNFIGISHMGDDPISDLGDWNEDENYWITVFNILGNRKFDSVYIDRGTIHHMGTNTGKVIGTAYGRLIKFIHERNITNKLYIHDDSISTTTIKPETIYSSILDTDEEYAKKLQVVYKTQQSRVITKGELSKYLMKYFRCCDTPTYINWSVGGQIIPELFVAWTRRE</sequence>
<dbReference type="AlphaFoldDB" id="A0A6C0ISF0"/>
<protein>
    <submittedName>
        <fullName evidence="1">Uncharacterized protein</fullName>
    </submittedName>
</protein>
<proteinExistence type="predicted"/>